<gene>
    <name evidence="1" type="ORF">AVEN_155434_1</name>
    <name evidence="2" type="ORF">AVEN_21562_1</name>
</gene>
<evidence type="ECO:0000313" key="1">
    <source>
        <dbReference type="EMBL" id="GBN94058.1"/>
    </source>
</evidence>
<evidence type="ECO:0000313" key="2">
    <source>
        <dbReference type="EMBL" id="GBN94078.1"/>
    </source>
</evidence>
<accession>A0A4Y2T0B9</accession>
<comment type="caution">
    <text evidence="1">The sequence shown here is derived from an EMBL/GenBank/DDBJ whole genome shotgun (WGS) entry which is preliminary data.</text>
</comment>
<protein>
    <submittedName>
        <fullName evidence="1">Uncharacterized protein</fullName>
    </submittedName>
</protein>
<organism evidence="1 3">
    <name type="scientific">Araneus ventricosus</name>
    <name type="common">Orbweaver spider</name>
    <name type="synonym">Epeira ventricosa</name>
    <dbReference type="NCBI Taxonomy" id="182803"/>
    <lineage>
        <taxon>Eukaryota</taxon>
        <taxon>Metazoa</taxon>
        <taxon>Ecdysozoa</taxon>
        <taxon>Arthropoda</taxon>
        <taxon>Chelicerata</taxon>
        <taxon>Arachnida</taxon>
        <taxon>Araneae</taxon>
        <taxon>Araneomorphae</taxon>
        <taxon>Entelegynae</taxon>
        <taxon>Araneoidea</taxon>
        <taxon>Araneidae</taxon>
        <taxon>Araneus</taxon>
    </lineage>
</organism>
<keyword evidence="3" id="KW-1185">Reference proteome</keyword>
<proteinExistence type="predicted"/>
<reference evidence="1 3" key="1">
    <citation type="journal article" date="2019" name="Sci. Rep.">
        <title>Orb-weaving spider Araneus ventricosus genome elucidates the spidroin gene catalogue.</title>
        <authorList>
            <person name="Kono N."/>
            <person name="Nakamura H."/>
            <person name="Ohtoshi R."/>
            <person name="Moran D.A.P."/>
            <person name="Shinohara A."/>
            <person name="Yoshida Y."/>
            <person name="Fujiwara M."/>
            <person name="Mori M."/>
            <person name="Tomita M."/>
            <person name="Arakawa K."/>
        </authorList>
    </citation>
    <scope>NUCLEOTIDE SEQUENCE [LARGE SCALE GENOMIC DNA]</scope>
</reference>
<dbReference type="Proteomes" id="UP000499080">
    <property type="component" value="Unassembled WGS sequence"/>
</dbReference>
<dbReference type="AlphaFoldDB" id="A0A4Y2T0B9"/>
<name>A0A4Y2T0B9_ARAVE</name>
<dbReference type="EMBL" id="BGPR01025295">
    <property type="protein sequence ID" value="GBN94078.1"/>
    <property type="molecule type" value="Genomic_DNA"/>
</dbReference>
<sequence length="92" mass="10881">MFQELGKEVRFFNEPLDSDVPRLANLMKFLKAEVEGEERLKLVRSGFDNTHRKEEYHIRYPHSQKSIGVRSSDIGCHKNMKWLDSFVTKELL</sequence>
<evidence type="ECO:0000313" key="3">
    <source>
        <dbReference type="Proteomes" id="UP000499080"/>
    </source>
</evidence>
<dbReference type="EMBL" id="BGPR01025283">
    <property type="protein sequence ID" value="GBN94058.1"/>
    <property type="molecule type" value="Genomic_DNA"/>
</dbReference>